<gene>
    <name evidence="1" type="ORF">R3P38DRAFT_3177167</name>
</gene>
<dbReference type="EMBL" id="JAWWNJ010000011">
    <property type="protein sequence ID" value="KAK7044946.1"/>
    <property type="molecule type" value="Genomic_DNA"/>
</dbReference>
<protein>
    <recommendedName>
        <fullName evidence="3">Maturase K</fullName>
    </recommendedName>
</protein>
<dbReference type="Proteomes" id="UP001362999">
    <property type="component" value="Unassembled WGS sequence"/>
</dbReference>
<evidence type="ECO:0000313" key="1">
    <source>
        <dbReference type="EMBL" id="KAK7044946.1"/>
    </source>
</evidence>
<organism evidence="1 2">
    <name type="scientific">Favolaschia claudopus</name>
    <dbReference type="NCBI Taxonomy" id="2862362"/>
    <lineage>
        <taxon>Eukaryota</taxon>
        <taxon>Fungi</taxon>
        <taxon>Dikarya</taxon>
        <taxon>Basidiomycota</taxon>
        <taxon>Agaricomycotina</taxon>
        <taxon>Agaricomycetes</taxon>
        <taxon>Agaricomycetidae</taxon>
        <taxon>Agaricales</taxon>
        <taxon>Marasmiineae</taxon>
        <taxon>Mycenaceae</taxon>
        <taxon>Favolaschia</taxon>
    </lineage>
</organism>
<name>A0AAW0CYF2_9AGAR</name>
<comment type="caution">
    <text evidence="1">The sequence shown here is derived from an EMBL/GenBank/DDBJ whole genome shotgun (WGS) entry which is preliminary data.</text>
</comment>
<evidence type="ECO:0008006" key="3">
    <source>
        <dbReference type="Google" id="ProtNLM"/>
    </source>
</evidence>
<evidence type="ECO:0000313" key="2">
    <source>
        <dbReference type="Proteomes" id="UP001362999"/>
    </source>
</evidence>
<accession>A0AAW0CYF2</accession>
<proteinExistence type="predicted"/>
<dbReference type="AlphaFoldDB" id="A0AAW0CYF2"/>
<keyword evidence="2" id="KW-1185">Reference proteome</keyword>
<sequence>MVLGCSNSPNPLSPLYLLHGLPDLALLKRHIDFQATNSFTGILWYSQVLYLGNSQRLQRTYKRLTVPGAVVLNVVKSSARPFTLESTLMTRHLFLPHRLHAYPENLLPPTCRPSTSSRLLGLPQQRDLLIFFLRDLTPHDHDNNSDPVRLARLQHLLHTSYNTSTAPSTESAFQCRCYQPSWPCYKDILFIAPIDRRLRQRLRDSVFHFFFESSAISGQHLDSLLYSSSFSPVQNRQHFFKVFRPAM</sequence>
<reference evidence="1 2" key="1">
    <citation type="journal article" date="2024" name="J Genomics">
        <title>Draft genome sequencing and assembly of Favolaschia claudopus CIRM-BRFM 2984 isolated from oak limbs.</title>
        <authorList>
            <person name="Navarro D."/>
            <person name="Drula E."/>
            <person name="Chaduli D."/>
            <person name="Cazenave R."/>
            <person name="Ahrendt S."/>
            <person name="Wang J."/>
            <person name="Lipzen A."/>
            <person name="Daum C."/>
            <person name="Barry K."/>
            <person name="Grigoriev I.V."/>
            <person name="Favel A."/>
            <person name="Rosso M.N."/>
            <person name="Martin F."/>
        </authorList>
    </citation>
    <scope>NUCLEOTIDE SEQUENCE [LARGE SCALE GENOMIC DNA]</scope>
    <source>
        <strain evidence="1 2">CIRM-BRFM 2984</strain>
    </source>
</reference>